<name>A0A151ASS0_9FIRM</name>
<dbReference type="Gene3D" id="3.90.1210.10">
    <property type="entry name" value="Antifreeze-like/N-acetylneuraminic acid synthase C-terminal domain"/>
    <property type="match status" value="1"/>
</dbReference>
<dbReference type="Proteomes" id="UP000075670">
    <property type="component" value="Unassembled WGS sequence"/>
</dbReference>
<dbReference type="EMBL" id="LTBC01000026">
    <property type="protein sequence ID" value="KYH30623.1"/>
    <property type="molecule type" value="Genomic_DNA"/>
</dbReference>
<dbReference type="InterPro" id="IPR013974">
    <property type="entry name" value="SAF"/>
</dbReference>
<evidence type="ECO:0000313" key="2">
    <source>
        <dbReference type="EMBL" id="KYH30623.1"/>
    </source>
</evidence>
<sequence length="196" mass="20068">MFKNYRLMLAIGLICGGLAVFGAITTVNQKVGAVPAVVAAKDIESHQVLSPGDLTVVPVPRAALYKDALPAVSHAVGQVARGYIPAGTVVRASMLLPPAKAGISGLLSDYPGLVALAVKADIETNLAGVLQPGDKVQVMARYKDARGGRYEVVASAAPVLVVNDKGILLGLTPEENGKYQQALAGGAAISFALLGK</sequence>
<keyword evidence="3" id="KW-1185">Reference proteome</keyword>
<reference evidence="2 3" key="1">
    <citation type="submission" date="2016-02" db="EMBL/GenBank/DDBJ databases">
        <title>Genome sequence of Moorella mulderi DSM 14980.</title>
        <authorList>
            <person name="Poehlein A."/>
            <person name="Daniel R."/>
        </authorList>
    </citation>
    <scope>NUCLEOTIDE SEQUENCE [LARGE SCALE GENOMIC DNA]</scope>
    <source>
        <strain evidence="2 3">DSM 14980</strain>
    </source>
</reference>
<dbReference type="PATRIC" id="fig|1122241.3.peg.3211"/>
<dbReference type="Pfam" id="PF08666">
    <property type="entry name" value="SAF"/>
    <property type="match status" value="1"/>
</dbReference>
<comment type="caution">
    <text evidence="2">The sequence shown here is derived from an EMBL/GenBank/DDBJ whole genome shotgun (WGS) entry which is preliminary data.</text>
</comment>
<dbReference type="OrthoDB" id="1807698at2"/>
<feature type="domain" description="SAF" evidence="1">
    <location>
        <begin position="34"/>
        <end position="96"/>
    </location>
</feature>
<gene>
    <name evidence="2" type="ORF">MOMUL_30110</name>
</gene>
<dbReference type="CDD" id="cd11614">
    <property type="entry name" value="SAF_CpaB_FlgA_like"/>
    <property type="match status" value="1"/>
</dbReference>
<accession>A0A151ASS0</accession>
<dbReference type="RefSeq" id="WP_062286137.1">
    <property type="nucleotide sequence ID" value="NZ_LTBC01000026.1"/>
</dbReference>
<dbReference type="NCBIfam" id="TIGR03177">
    <property type="entry name" value="pilus_cpaB"/>
    <property type="match status" value="1"/>
</dbReference>
<protein>
    <submittedName>
        <fullName evidence="2">SAF domain protein</fullName>
    </submittedName>
</protein>
<dbReference type="SMART" id="SM00858">
    <property type="entry name" value="SAF"/>
    <property type="match status" value="1"/>
</dbReference>
<evidence type="ECO:0000313" key="3">
    <source>
        <dbReference type="Proteomes" id="UP000075670"/>
    </source>
</evidence>
<proteinExistence type="predicted"/>
<dbReference type="InterPro" id="IPR017592">
    <property type="entry name" value="Pilus_assmbl_Flp-typ_CpaB"/>
</dbReference>
<dbReference type="AlphaFoldDB" id="A0A151ASS0"/>
<evidence type="ECO:0000259" key="1">
    <source>
        <dbReference type="SMART" id="SM00858"/>
    </source>
</evidence>
<organism evidence="2 3">
    <name type="scientific">Moorella mulderi DSM 14980</name>
    <dbReference type="NCBI Taxonomy" id="1122241"/>
    <lineage>
        <taxon>Bacteria</taxon>
        <taxon>Bacillati</taxon>
        <taxon>Bacillota</taxon>
        <taxon>Clostridia</taxon>
        <taxon>Neomoorellales</taxon>
        <taxon>Neomoorellaceae</taxon>
        <taxon>Neomoorella</taxon>
    </lineage>
</organism>